<feature type="chain" id="PRO_5003686217" evidence="1">
    <location>
        <begin position="20"/>
        <end position="328"/>
    </location>
</feature>
<dbReference type="KEGG" id="tpx:Turpa_0765"/>
<dbReference type="EMBL" id="CP002959">
    <property type="protein sequence ID" value="AFM11416.1"/>
    <property type="molecule type" value="Genomic_DNA"/>
</dbReference>
<name>I4B2A9_TURPD</name>
<reference evidence="2 3" key="1">
    <citation type="submission" date="2012-06" db="EMBL/GenBank/DDBJ databases">
        <title>The complete chromosome of genome of Turneriella parva DSM 21527.</title>
        <authorList>
            <consortium name="US DOE Joint Genome Institute (JGI-PGF)"/>
            <person name="Lucas S."/>
            <person name="Han J."/>
            <person name="Lapidus A."/>
            <person name="Bruce D."/>
            <person name="Goodwin L."/>
            <person name="Pitluck S."/>
            <person name="Peters L."/>
            <person name="Kyrpides N."/>
            <person name="Mavromatis K."/>
            <person name="Ivanova N."/>
            <person name="Mikhailova N."/>
            <person name="Chertkov O."/>
            <person name="Detter J.C."/>
            <person name="Tapia R."/>
            <person name="Han C."/>
            <person name="Land M."/>
            <person name="Hauser L."/>
            <person name="Markowitz V."/>
            <person name="Cheng J.-F."/>
            <person name="Hugenholtz P."/>
            <person name="Woyke T."/>
            <person name="Wu D."/>
            <person name="Gronow S."/>
            <person name="Wellnitz S."/>
            <person name="Brambilla E."/>
            <person name="Klenk H.-P."/>
            <person name="Eisen J.A."/>
        </authorList>
    </citation>
    <scope>NUCLEOTIDE SEQUENCE [LARGE SCALE GENOMIC DNA]</scope>
    <source>
        <strain evidence="3">ATCC BAA-1111 / DSM 21527 / NCTC 11395 / H</strain>
    </source>
</reference>
<dbReference type="HOGENOM" id="CLU_847152_0_0_12"/>
<keyword evidence="3" id="KW-1185">Reference proteome</keyword>
<dbReference type="STRING" id="869212.Turpa_0765"/>
<dbReference type="Proteomes" id="UP000006048">
    <property type="component" value="Chromosome"/>
</dbReference>
<dbReference type="RefSeq" id="WP_014801934.1">
    <property type="nucleotide sequence ID" value="NC_018020.1"/>
</dbReference>
<gene>
    <name evidence="2" type="ordered locus">Turpa_0765</name>
</gene>
<evidence type="ECO:0000313" key="2">
    <source>
        <dbReference type="EMBL" id="AFM11416.1"/>
    </source>
</evidence>
<evidence type="ECO:0000256" key="1">
    <source>
        <dbReference type="SAM" id="SignalP"/>
    </source>
</evidence>
<sequence>MKKGAGLALLLFFCLSLSAQSQTATDCKFSLAEEAPRNIQFTVQAGRIAFLCKSDDFFLRGTVTRTLDWQLTGKIFEAMAESLKAETLDKWASGRLYKIQGDAKNQQRSLICGYHSREQYSIDICSPQIGENTERAKSLVLSLLTEFRKMQLEKSPLLKSAPLFAQKRVFTEENETREPALLALTMPAGYVEVTRRDNRALFTDAAGLAEMEVFYELSELALDSDLAHKVYRKSISSFLSRQGPWRPEREDNTVKNHDVACLLFTDNGTRLSHYCYVVAPVTIGGKKKFCRIAFVIAFAREAVDRDRLLGSQQAMLTGWAAILRKHSN</sequence>
<keyword evidence="1" id="KW-0732">Signal</keyword>
<feature type="signal peptide" evidence="1">
    <location>
        <begin position="1"/>
        <end position="19"/>
    </location>
</feature>
<evidence type="ECO:0000313" key="3">
    <source>
        <dbReference type="Proteomes" id="UP000006048"/>
    </source>
</evidence>
<dbReference type="AlphaFoldDB" id="I4B2A9"/>
<organism evidence="2 3">
    <name type="scientific">Turneriella parva (strain ATCC BAA-1111 / DSM 21527 / NCTC 11395 / H)</name>
    <name type="common">Leptospira parva</name>
    <dbReference type="NCBI Taxonomy" id="869212"/>
    <lineage>
        <taxon>Bacteria</taxon>
        <taxon>Pseudomonadati</taxon>
        <taxon>Spirochaetota</taxon>
        <taxon>Spirochaetia</taxon>
        <taxon>Leptospirales</taxon>
        <taxon>Leptospiraceae</taxon>
        <taxon>Turneriella</taxon>
    </lineage>
</organism>
<proteinExistence type="predicted"/>
<protein>
    <submittedName>
        <fullName evidence="2">Uncharacterized protein</fullName>
    </submittedName>
</protein>
<accession>I4B2A9</accession>